<evidence type="ECO:0000256" key="5">
    <source>
        <dbReference type="ARBA" id="ARBA00013950"/>
    </source>
</evidence>
<dbReference type="KEGG" id="asy:AUT07_00585"/>
<evidence type="ECO:0000256" key="9">
    <source>
        <dbReference type="NCBIfam" id="TIGR00187"/>
    </source>
</evidence>
<evidence type="ECO:0000259" key="11">
    <source>
        <dbReference type="PROSITE" id="PS51177"/>
    </source>
</evidence>
<dbReference type="UniPathway" id="UPA00275">
    <property type="reaction ID" value="UER00405"/>
</dbReference>
<dbReference type="SUPFAM" id="SSF63380">
    <property type="entry name" value="Riboflavin synthase domain-like"/>
    <property type="match status" value="2"/>
</dbReference>
<protein>
    <recommendedName>
        <fullName evidence="5 9">Riboflavin synthase</fullName>
        <ecNumber evidence="4 9">2.5.1.9</ecNumber>
    </recommendedName>
</protein>
<dbReference type="NCBIfam" id="TIGR00187">
    <property type="entry name" value="ribE"/>
    <property type="match status" value="1"/>
</dbReference>
<dbReference type="Proteomes" id="UP000069926">
    <property type="component" value="Chromosome"/>
</dbReference>
<dbReference type="Pfam" id="PF00677">
    <property type="entry name" value="Lum_binding"/>
    <property type="match status" value="2"/>
</dbReference>
<keyword evidence="13" id="KW-1185">Reference proteome</keyword>
<dbReference type="PROSITE" id="PS51177">
    <property type="entry name" value="LUMAZINE_BIND"/>
    <property type="match status" value="2"/>
</dbReference>
<evidence type="ECO:0000256" key="10">
    <source>
        <dbReference type="PROSITE-ProRule" id="PRU00524"/>
    </source>
</evidence>
<keyword evidence="8" id="KW-0677">Repeat</keyword>
<dbReference type="FunFam" id="2.40.30.20:FF:000003">
    <property type="entry name" value="Riboflavin synthase, alpha subunit"/>
    <property type="match status" value="1"/>
</dbReference>
<reference evidence="12 13" key="1">
    <citation type="submission" date="2016-01" db="EMBL/GenBank/DDBJ databases">
        <title>Genome sequence of Ca. Arsenophonus lipopteni, the exclusive symbiont of a blood sucking fly Lipoptena cervi (Diptera: Hippoboscidae).</title>
        <authorList>
            <person name="Novakova E."/>
            <person name="Hypsa V."/>
            <person name="Nguyen P."/>
            <person name="Husnik F."/>
            <person name="Darby A.C."/>
        </authorList>
    </citation>
    <scope>NUCLEOTIDE SEQUENCE [LARGE SCALE GENOMIC DNA]</scope>
    <source>
        <strain evidence="12 13">CB</strain>
    </source>
</reference>
<dbReference type="EC" id="2.5.1.9" evidence="4 9"/>
<dbReference type="PANTHER" id="PTHR21098:SF0">
    <property type="entry name" value="RIBOFLAVIN SYNTHASE"/>
    <property type="match status" value="1"/>
</dbReference>
<feature type="repeat" description="Lumazine-binding" evidence="10">
    <location>
        <begin position="98"/>
        <end position="195"/>
    </location>
</feature>
<dbReference type="GO" id="GO:0005829">
    <property type="term" value="C:cytosol"/>
    <property type="evidence" value="ECO:0007669"/>
    <property type="project" value="TreeGrafter"/>
</dbReference>
<dbReference type="InterPro" id="IPR001783">
    <property type="entry name" value="Lumazine-bd"/>
</dbReference>
<evidence type="ECO:0000256" key="4">
    <source>
        <dbReference type="ARBA" id="ARBA00012827"/>
    </source>
</evidence>
<dbReference type="CDD" id="cd00402">
    <property type="entry name" value="Riboflavin_synthase_like"/>
    <property type="match status" value="1"/>
</dbReference>
<feature type="domain" description="Lumazine-binding" evidence="11">
    <location>
        <begin position="98"/>
        <end position="195"/>
    </location>
</feature>
<evidence type="ECO:0000256" key="8">
    <source>
        <dbReference type="ARBA" id="ARBA00022737"/>
    </source>
</evidence>
<dbReference type="EMBL" id="CP013920">
    <property type="protein sequence ID" value="AMA65138.1"/>
    <property type="molecule type" value="Genomic_DNA"/>
</dbReference>
<dbReference type="NCBIfam" id="NF009566">
    <property type="entry name" value="PRK13020.1"/>
    <property type="match status" value="1"/>
</dbReference>
<dbReference type="GO" id="GO:0004746">
    <property type="term" value="F:riboflavin synthase activity"/>
    <property type="evidence" value="ECO:0007669"/>
    <property type="project" value="UniProtKB-UniRule"/>
</dbReference>
<evidence type="ECO:0000256" key="3">
    <source>
        <dbReference type="ARBA" id="ARBA00004887"/>
    </source>
</evidence>
<dbReference type="NCBIfam" id="NF006767">
    <property type="entry name" value="PRK09289.1"/>
    <property type="match status" value="1"/>
</dbReference>
<evidence type="ECO:0000313" key="12">
    <source>
        <dbReference type="EMBL" id="AMA65138.1"/>
    </source>
</evidence>
<dbReference type="GO" id="GO:0009231">
    <property type="term" value="P:riboflavin biosynthetic process"/>
    <property type="evidence" value="ECO:0007669"/>
    <property type="project" value="UniProtKB-UniPathway"/>
</dbReference>
<dbReference type="Gene3D" id="2.40.30.20">
    <property type="match status" value="2"/>
</dbReference>
<dbReference type="InterPro" id="IPR026017">
    <property type="entry name" value="Lumazine-bd_dom"/>
</dbReference>
<feature type="repeat" description="Lumazine-binding" evidence="10">
    <location>
        <begin position="1"/>
        <end position="97"/>
    </location>
</feature>
<dbReference type="PIRSF" id="PIRSF000498">
    <property type="entry name" value="Riboflavin_syn_A"/>
    <property type="match status" value="1"/>
</dbReference>
<accession>A0A0X9WB57</accession>
<dbReference type="InterPro" id="IPR017938">
    <property type="entry name" value="Riboflavin_synthase-like_b-brl"/>
</dbReference>
<dbReference type="FunFam" id="2.40.30.20:FF:000005">
    <property type="entry name" value="Riboflavin synthase, alpha subunit"/>
    <property type="match status" value="1"/>
</dbReference>
<comment type="catalytic activity">
    <reaction evidence="1">
        <text>2 6,7-dimethyl-8-(1-D-ribityl)lumazine + H(+) = 5-amino-6-(D-ribitylamino)uracil + riboflavin</text>
        <dbReference type="Rhea" id="RHEA:20772"/>
        <dbReference type="ChEBI" id="CHEBI:15378"/>
        <dbReference type="ChEBI" id="CHEBI:15934"/>
        <dbReference type="ChEBI" id="CHEBI:57986"/>
        <dbReference type="ChEBI" id="CHEBI:58201"/>
        <dbReference type="EC" id="2.5.1.9"/>
    </reaction>
</comment>
<keyword evidence="7 12" id="KW-0808">Transferase</keyword>
<evidence type="ECO:0000256" key="1">
    <source>
        <dbReference type="ARBA" id="ARBA00000968"/>
    </source>
</evidence>
<evidence type="ECO:0000313" key="13">
    <source>
        <dbReference type="Proteomes" id="UP000069926"/>
    </source>
</evidence>
<evidence type="ECO:0000256" key="7">
    <source>
        <dbReference type="ARBA" id="ARBA00022679"/>
    </source>
</evidence>
<name>A0A0X9WB57_9GAMM</name>
<sequence length="207" mass="23432">MFTGIIQGKGILVDVINRINLNRFIVKFPNEMLPNLKIGASVSNNGCCLTVSDINQEYITFDLMKETLKLTNLESLKIGDIINLERSVKYSDEIGGHIMSGHIITTAKIIKILKSKNNLQIWFNLCKKKYVKYILHKGFIGIDGISLTVGNVTNNSFCVHLIPETILRTTIAEKNLGEKVNIEIDFHTQAIVDTIERIINKKYKRII</sequence>
<comment type="pathway">
    <text evidence="3">Cofactor biosynthesis; riboflavin biosynthesis; riboflavin from 2-hydroxy-3-oxobutyl phosphate and 5-amino-6-(D-ribitylamino)uracil: step 2/2.</text>
</comment>
<gene>
    <name evidence="12" type="primary">ribC</name>
    <name evidence="12" type="ORF">AUT07_00585</name>
</gene>
<dbReference type="STRING" id="634113.AUT07_00585"/>
<dbReference type="AlphaFoldDB" id="A0A0X9WB57"/>
<dbReference type="InterPro" id="IPR023366">
    <property type="entry name" value="ATP_synth_asu-like_sf"/>
</dbReference>
<dbReference type="OrthoDB" id="9788537at2"/>
<organism evidence="12 13">
    <name type="scientific">Candidatus Arsenophonus lipoptenae</name>
    <dbReference type="NCBI Taxonomy" id="634113"/>
    <lineage>
        <taxon>Bacteria</taxon>
        <taxon>Pseudomonadati</taxon>
        <taxon>Pseudomonadota</taxon>
        <taxon>Gammaproteobacteria</taxon>
        <taxon>Enterobacterales</taxon>
        <taxon>Morganellaceae</taxon>
        <taxon>Arsenophonus</taxon>
    </lineage>
</organism>
<evidence type="ECO:0000256" key="2">
    <source>
        <dbReference type="ARBA" id="ARBA00002803"/>
    </source>
</evidence>
<dbReference type="PATRIC" id="fig|634113.3.peg.551"/>
<evidence type="ECO:0000256" key="6">
    <source>
        <dbReference type="ARBA" id="ARBA00022619"/>
    </source>
</evidence>
<proteinExistence type="predicted"/>
<keyword evidence="6" id="KW-0686">Riboflavin biosynthesis</keyword>
<dbReference type="PANTHER" id="PTHR21098">
    <property type="entry name" value="RIBOFLAVIN SYNTHASE ALPHA CHAIN"/>
    <property type="match status" value="1"/>
</dbReference>
<feature type="domain" description="Lumazine-binding" evidence="11">
    <location>
        <begin position="1"/>
        <end position="97"/>
    </location>
</feature>
<dbReference type="RefSeq" id="WP_066283914.1">
    <property type="nucleotide sequence ID" value="NZ_CP013920.1"/>
</dbReference>
<comment type="function">
    <text evidence="2">Catalyzes the dismutation of two molecules of 6,7-dimethyl-8-ribityllumazine, resulting in the formation of riboflavin and 5-amino-6-(D-ribitylamino)uracil.</text>
</comment>